<protein>
    <submittedName>
        <fullName evidence="2">Uncharacterized protein</fullName>
    </submittedName>
</protein>
<gene>
    <name evidence="2" type="ORF">HK16_06320</name>
</gene>
<evidence type="ECO:0000313" key="2">
    <source>
        <dbReference type="EMBL" id="OUL64455.1"/>
    </source>
</evidence>
<keyword evidence="1" id="KW-1133">Transmembrane helix</keyword>
<name>A0A252EDD6_9PROT</name>
<dbReference type="EMBL" id="JOOZ01000219">
    <property type="protein sequence ID" value="OUL64455.1"/>
    <property type="molecule type" value="Genomic_DNA"/>
</dbReference>
<sequence length="116" mass="13199">MEIVSDSPRKARDRERHYILILGMIPKLPVLYKTLFAEIPCNAEAGCLTVVILLPFQARRNKTRMQDTECNEPARTKQSVFWMLQPSFMRLTGACYLAAPLSACTYAIISLLLHRA</sequence>
<comment type="caution">
    <text evidence="2">The sequence shown here is derived from an EMBL/GenBank/DDBJ whole genome shotgun (WGS) entry which is preliminary data.</text>
</comment>
<accession>A0A252EDD6</accession>
<organism evidence="2 3">
    <name type="scientific">Acetobacter senegalensis</name>
    <dbReference type="NCBI Taxonomy" id="446692"/>
    <lineage>
        <taxon>Bacteria</taxon>
        <taxon>Pseudomonadati</taxon>
        <taxon>Pseudomonadota</taxon>
        <taxon>Alphaproteobacteria</taxon>
        <taxon>Acetobacterales</taxon>
        <taxon>Acetobacteraceae</taxon>
        <taxon>Acetobacter</taxon>
    </lineage>
</organism>
<dbReference type="Proteomes" id="UP000195072">
    <property type="component" value="Unassembled WGS sequence"/>
</dbReference>
<feature type="transmembrane region" description="Helical" evidence="1">
    <location>
        <begin position="93"/>
        <end position="113"/>
    </location>
</feature>
<dbReference type="AlphaFoldDB" id="A0A252EDD6"/>
<keyword evidence="1" id="KW-0812">Transmembrane</keyword>
<keyword evidence="1" id="KW-0472">Membrane</keyword>
<evidence type="ECO:0000313" key="3">
    <source>
        <dbReference type="Proteomes" id="UP000195072"/>
    </source>
</evidence>
<proteinExistence type="predicted"/>
<feature type="transmembrane region" description="Helical" evidence="1">
    <location>
        <begin position="35"/>
        <end position="56"/>
    </location>
</feature>
<reference evidence="2 3" key="1">
    <citation type="submission" date="2014-06" db="EMBL/GenBank/DDBJ databases">
        <authorList>
            <person name="Ju J."/>
            <person name="Zhang J."/>
        </authorList>
    </citation>
    <scope>NUCLEOTIDE SEQUENCE [LARGE SCALE GENOMIC DNA]</scope>
    <source>
        <strain evidence="2">DmL_050</strain>
    </source>
</reference>
<evidence type="ECO:0000256" key="1">
    <source>
        <dbReference type="SAM" id="Phobius"/>
    </source>
</evidence>